<dbReference type="EMBL" id="NWSH01001921">
    <property type="protein sequence ID" value="PCG69669.1"/>
    <property type="molecule type" value="Genomic_DNA"/>
</dbReference>
<dbReference type="InterPro" id="IPR036047">
    <property type="entry name" value="F-box-like_dom_sf"/>
</dbReference>
<name>A0A2A4JCU3_HELVI</name>
<organism evidence="2">
    <name type="scientific">Heliothis virescens</name>
    <name type="common">Tobacco budworm moth</name>
    <dbReference type="NCBI Taxonomy" id="7102"/>
    <lineage>
        <taxon>Eukaryota</taxon>
        <taxon>Metazoa</taxon>
        <taxon>Ecdysozoa</taxon>
        <taxon>Arthropoda</taxon>
        <taxon>Hexapoda</taxon>
        <taxon>Insecta</taxon>
        <taxon>Pterygota</taxon>
        <taxon>Neoptera</taxon>
        <taxon>Endopterygota</taxon>
        <taxon>Lepidoptera</taxon>
        <taxon>Glossata</taxon>
        <taxon>Ditrysia</taxon>
        <taxon>Noctuoidea</taxon>
        <taxon>Noctuidae</taxon>
        <taxon>Heliothinae</taxon>
        <taxon>Heliothis</taxon>
    </lineage>
</organism>
<dbReference type="Gene3D" id="1.20.1280.50">
    <property type="match status" value="1"/>
</dbReference>
<dbReference type="InterPro" id="IPR001810">
    <property type="entry name" value="F-box_dom"/>
</dbReference>
<feature type="domain" description="F-box" evidence="1">
    <location>
        <begin position="13"/>
        <end position="63"/>
    </location>
</feature>
<dbReference type="PANTHER" id="PTHR31672">
    <property type="entry name" value="BNACNNG10540D PROTEIN"/>
    <property type="match status" value="1"/>
</dbReference>
<dbReference type="CDD" id="cd09917">
    <property type="entry name" value="F-box_SF"/>
    <property type="match status" value="1"/>
</dbReference>
<gene>
    <name evidence="2" type="ORF">B5V51_3857</name>
</gene>
<accession>A0A2A4JCU3</accession>
<dbReference type="AlphaFoldDB" id="A0A2A4JCU3"/>
<proteinExistence type="predicted"/>
<comment type="caution">
    <text evidence="2">The sequence shown here is derived from an EMBL/GenBank/DDBJ whole genome shotgun (WGS) entry which is preliminary data.</text>
</comment>
<evidence type="ECO:0000313" key="2">
    <source>
        <dbReference type="EMBL" id="PCG69669.1"/>
    </source>
</evidence>
<dbReference type="InterPro" id="IPR050796">
    <property type="entry name" value="SCF_F-box_component"/>
</dbReference>
<evidence type="ECO:0000259" key="1">
    <source>
        <dbReference type="PROSITE" id="PS50181"/>
    </source>
</evidence>
<reference evidence="2" key="1">
    <citation type="submission" date="2017-09" db="EMBL/GenBank/DDBJ databases">
        <title>Contemporary evolution of a Lepidopteran species, Heliothis virescens, in response to modern agricultural practices.</title>
        <authorList>
            <person name="Fritz M.L."/>
            <person name="Deyonke A.M."/>
            <person name="Papanicolaou A."/>
            <person name="Micinski S."/>
            <person name="Westbrook J."/>
            <person name="Gould F."/>
        </authorList>
    </citation>
    <scope>NUCLEOTIDE SEQUENCE [LARGE SCALE GENOMIC DNA]</scope>
    <source>
        <strain evidence="2">HvINT-</strain>
        <tissue evidence="2">Whole body</tissue>
    </source>
</reference>
<dbReference type="SUPFAM" id="SSF81383">
    <property type="entry name" value="F-box domain"/>
    <property type="match status" value="1"/>
</dbReference>
<dbReference type="PROSITE" id="PS50181">
    <property type="entry name" value="FBOX"/>
    <property type="match status" value="1"/>
</dbReference>
<dbReference type="SMART" id="SM00256">
    <property type="entry name" value="FBOX"/>
    <property type="match status" value="1"/>
</dbReference>
<dbReference type="Pfam" id="PF00646">
    <property type="entry name" value="F-box"/>
    <property type="match status" value="1"/>
</dbReference>
<protein>
    <recommendedName>
        <fullName evidence="1">F-box domain-containing protein</fullName>
    </recommendedName>
</protein>
<sequence length="427" mass="49540">MSENNDDTGHETAGLMNYLPPEILENILIYLPAKDLLRCRAVSPIWRDVIDHICKNQQVWHAACKNDFQNVYTIARNKSKRGVQWYNLYRSLNLWRQLPDASEVRDEFASATRSAQEIRNFEILKDGILGVLKKGSIVYYDIETLAVSHHEPIIGDYSKYTENDNVIILLSYNLHLFIIRKLMREDGNVTFDNVKLFVVVGHDLYFVNVNDEIFVCDLRIKELTASFLSKSDDGVMSIGFSDGHLNILTFQRRIFTVVKEDLVLKYALTSESNVLHQLNYYNFLEQLDWRIYFQWMYLMNHPIPDGPLRDIVIIRPYGDVFFVGSNWGVLRIYYAPYEDGEIDLFCRDPIKQFNFMERSDCPVLSMCPILQVDVMEGNDAHTVIVAMPKKLVVLEFTHNFETEPCIFEEIPPDSPDTSSPDITFVSN</sequence>